<dbReference type="Pfam" id="PF21527">
    <property type="entry name" value="Stv"/>
    <property type="match status" value="1"/>
</dbReference>
<gene>
    <name evidence="2" type="ORF">ANI02nite_07930</name>
</gene>
<keyword evidence="3" id="KW-1185">Reference proteome</keyword>
<comment type="caution">
    <text evidence="2">The sequence shown here is derived from an EMBL/GenBank/DDBJ whole genome shotgun (WGS) entry which is preliminary data.</text>
</comment>
<evidence type="ECO:0000313" key="2">
    <source>
        <dbReference type="EMBL" id="GEN58909.1"/>
    </source>
</evidence>
<proteinExistence type="predicted"/>
<evidence type="ECO:0000313" key="3">
    <source>
        <dbReference type="Proteomes" id="UP000321635"/>
    </source>
</evidence>
<accession>A0A511X7J4</accession>
<dbReference type="EMBL" id="BJYF01000003">
    <property type="protein sequence ID" value="GEN58909.1"/>
    <property type="molecule type" value="Genomic_DNA"/>
</dbReference>
<evidence type="ECO:0000259" key="1">
    <source>
        <dbReference type="Pfam" id="PF21527"/>
    </source>
</evidence>
<sequence>MPAYTRDSVAAVETLTPDTSPDYLLFKYTNSEFKPSWLKRHNDNGENYAGVSFAAKVDNIDIITIRNRHGFNPIRLSVVLKNLWSNGLDYDEIRCVFCRGVLS</sequence>
<dbReference type="Proteomes" id="UP000321635">
    <property type="component" value="Unassembled WGS sequence"/>
</dbReference>
<dbReference type="AlphaFoldDB" id="A0A511X7J4"/>
<protein>
    <recommendedName>
        <fullName evidence="1">Putative adhesin Stv domain-containing protein</fullName>
    </recommendedName>
</protein>
<organism evidence="2 3">
    <name type="scientific">Acetobacter nitrogenifigens DSM 23921 = NBRC 105050</name>
    <dbReference type="NCBI Taxonomy" id="1120919"/>
    <lineage>
        <taxon>Bacteria</taxon>
        <taxon>Pseudomonadati</taxon>
        <taxon>Pseudomonadota</taxon>
        <taxon>Alphaproteobacteria</taxon>
        <taxon>Acetobacterales</taxon>
        <taxon>Acetobacteraceae</taxon>
        <taxon>Acetobacter</taxon>
    </lineage>
</organism>
<feature type="domain" description="Putative adhesin Stv" evidence="1">
    <location>
        <begin position="11"/>
        <end position="99"/>
    </location>
</feature>
<reference evidence="2 3" key="1">
    <citation type="submission" date="2019-07" db="EMBL/GenBank/DDBJ databases">
        <title>Whole genome shotgun sequence of Acetobacter nitrogenifigens NBRC 105050.</title>
        <authorList>
            <person name="Hosoyama A."/>
            <person name="Uohara A."/>
            <person name="Ohji S."/>
            <person name="Ichikawa N."/>
        </authorList>
    </citation>
    <scope>NUCLEOTIDE SEQUENCE [LARGE SCALE GENOMIC DNA]</scope>
    <source>
        <strain evidence="2 3">NBRC 105050</strain>
    </source>
</reference>
<dbReference type="InterPro" id="IPR049002">
    <property type="entry name" value="Stv"/>
</dbReference>
<name>A0A511X7J4_9PROT</name>
<dbReference type="OrthoDB" id="8481698at2"/>